<feature type="compositionally biased region" description="Polar residues" evidence="2">
    <location>
        <begin position="1"/>
        <end position="10"/>
    </location>
</feature>
<feature type="region of interest" description="Disordered" evidence="2">
    <location>
        <begin position="1"/>
        <end position="46"/>
    </location>
</feature>
<evidence type="ECO:0000313" key="3">
    <source>
        <dbReference type="EMBL" id="GAW08524.1"/>
    </source>
</evidence>
<organism evidence="3 4">
    <name type="scientific">Lentinula edodes</name>
    <name type="common">Shiitake mushroom</name>
    <name type="synonym">Lentinus edodes</name>
    <dbReference type="NCBI Taxonomy" id="5353"/>
    <lineage>
        <taxon>Eukaryota</taxon>
        <taxon>Fungi</taxon>
        <taxon>Dikarya</taxon>
        <taxon>Basidiomycota</taxon>
        <taxon>Agaricomycotina</taxon>
        <taxon>Agaricomycetes</taxon>
        <taxon>Agaricomycetidae</taxon>
        <taxon>Agaricales</taxon>
        <taxon>Marasmiineae</taxon>
        <taxon>Omphalotaceae</taxon>
        <taxon>Lentinula</taxon>
    </lineage>
</organism>
<feature type="region of interest" description="Disordered" evidence="2">
    <location>
        <begin position="139"/>
        <end position="159"/>
    </location>
</feature>
<dbReference type="EMBL" id="BDGU01000660">
    <property type="protein sequence ID" value="GAW08524.1"/>
    <property type="molecule type" value="Genomic_DNA"/>
</dbReference>
<evidence type="ECO:0000256" key="2">
    <source>
        <dbReference type="SAM" id="MobiDB-lite"/>
    </source>
</evidence>
<dbReference type="Proteomes" id="UP000188533">
    <property type="component" value="Unassembled WGS sequence"/>
</dbReference>
<evidence type="ECO:0000256" key="1">
    <source>
        <dbReference type="SAM" id="Coils"/>
    </source>
</evidence>
<feature type="compositionally biased region" description="Basic and acidic residues" evidence="2">
    <location>
        <begin position="27"/>
        <end position="37"/>
    </location>
</feature>
<reference evidence="3 4" key="2">
    <citation type="submission" date="2017-02" db="EMBL/GenBank/DDBJ databases">
        <title>A genome survey and senescence transcriptome analysis in Lentinula edodes.</title>
        <authorList>
            <person name="Sakamoto Y."/>
            <person name="Nakade K."/>
            <person name="Sato S."/>
            <person name="Yoshida Y."/>
            <person name="Miyazaki K."/>
            <person name="Natsume S."/>
            <person name="Konno N."/>
        </authorList>
    </citation>
    <scope>NUCLEOTIDE SEQUENCE [LARGE SCALE GENOMIC DNA]</scope>
    <source>
        <strain evidence="3 4">NBRC 111202</strain>
    </source>
</reference>
<keyword evidence="1" id="KW-0175">Coiled coil</keyword>
<evidence type="ECO:0000313" key="4">
    <source>
        <dbReference type="Proteomes" id="UP000188533"/>
    </source>
</evidence>
<dbReference type="AlphaFoldDB" id="A0A1Q3EN37"/>
<dbReference type="STRING" id="5353.A0A1Q3EN37"/>
<reference evidence="3 4" key="1">
    <citation type="submission" date="2016-08" db="EMBL/GenBank/DDBJ databases">
        <authorList>
            <consortium name="Lentinula edodes genome sequencing consortium"/>
            <person name="Sakamoto Y."/>
            <person name="Nakade K."/>
            <person name="Sato S."/>
            <person name="Yoshida Y."/>
            <person name="Miyazaki K."/>
            <person name="Natsume S."/>
            <person name="Konno N."/>
        </authorList>
    </citation>
    <scope>NUCLEOTIDE SEQUENCE [LARGE SCALE GENOMIC DNA]</scope>
    <source>
        <strain evidence="3 4">NBRC 111202</strain>
    </source>
</reference>
<accession>A0A1Q3EN37</accession>
<feature type="compositionally biased region" description="Low complexity" evidence="2">
    <location>
        <begin position="149"/>
        <end position="159"/>
    </location>
</feature>
<feature type="coiled-coil region" evidence="1">
    <location>
        <begin position="63"/>
        <end position="90"/>
    </location>
</feature>
<comment type="caution">
    <text evidence="3">The sequence shown here is derived from an EMBL/GenBank/DDBJ whole genome shotgun (WGS) entry which is preliminary data.</text>
</comment>
<sequence length="249" mass="28591">MEPISTPHNLRTSRDKDKDNSPSGNEKANHGGDEKGVKTSRTTRYKDKFTALRDKYEHIIMQQQNYHRDLENANAKMKKMQEEIDLLLEALMPTTPPAPSTSYFDRPTEHHGRLHDMNSETQMESPSQVVPREHPAIRDNLRPTRPQANGNTNGNMTNGAQRYSAEPELEPTTLYPREIQFKPYLHGQLFQFSQSPFVICINSIPVVKTWLPFFSSSCEQLHCQHPSQKHSNQQNGSFVVKSICRFSNE</sequence>
<keyword evidence="4" id="KW-1185">Reference proteome</keyword>
<protein>
    <submittedName>
        <fullName evidence="3">Uncharacterized protein</fullName>
    </submittedName>
</protein>
<name>A0A1Q3EN37_LENED</name>
<proteinExistence type="predicted"/>
<gene>
    <name evidence="3" type="ORF">LENED_010585</name>
</gene>